<keyword evidence="1 2" id="KW-0812">Transmembrane</keyword>
<protein>
    <submittedName>
        <fullName evidence="2">Transmembrane domain-containing protein</fullName>
    </submittedName>
</protein>
<dbReference type="KEGG" id="ssao:94302817"/>
<comment type="caution">
    <text evidence="2">The sequence shown here is derived from an EMBL/GenBank/DDBJ whole genome shotgun (WGS) entry which is preliminary data.</text>
</comment>
<dbReference type="PROSITE" id="PS51257">
    <property type="entry name" value="PROKAR_LIPOPROTEIN"/>
    <property type="match status" value="1"/>
</dbReference>
<name>A0A9P8LJI5_9EUKA</name>
<reference evidence="2 3" key="1">
    <citation type="journal article" date="2014" name="PLoS Genet.">
        <title>The Genome of Spironucleus salmonicida Highlights a Fish Pathogen Adapted to Fluctuating Environments.</title>
        <authorList>
            <person name="Xu F."/>
            <person name="Jerlstrom-Hultqvist J."/>
            <person name="Einarsson E."/>
            <person name="Astvaldsson A."/>
            <person name="Svard S.G."/>
            <person name="Andersson J.O."/>
        </authorList>
    </citation>
    <scope>NUCLEOTIDE SEQUENCE [LARGE SCALE GENOMIC DNA]</scope>
    <source>
        <strain evidence="2 3">ATCC 50377</strain>
    </source>
</reference>
<organism evidence="2 3">
    <name type="scientific">Spironucleus salmonicida</name>
    <dbReference type="NCBI Taxonomy" id="348837"/>
    <lineage>
        <taxon>Eukaryota</taxon>
        <taxon>Metamonada</taxon>
        <taxon>Diplomonadida</taxon>
        <taxon>Hexamitidae</taxon>
        <taxon>Hexamitinae</taxon>
        <taxon>Spironucleus</taxon>
    </lineage>
</organism>
<dbReference type="AlphaFoldDB" id="A0A9P8LJI5"/>
<dbReference type="EMBL" id="AUWU02000028">
    <property type="protein sequence ID" value="KAH0569336.1"/>
    <property type="molecule type" value="Genomic_DNA"/>
</dbReference>
<keyword evidence="3" id="KW-1185">Reference proteome</keyword>
<accession>A0A9P8LJI5</accession>
<sequence length="839" mass="97557">MHHPGIKDRIQSVFGITCACTYQQEQPSQCTVYLGSQVNIYYQDSSILYKYNSIYQISLQAPLPMHHTTKLHLRYYYIYYSIVLSSSTIPVPLTPAVVLSMEILGVPYWWYPLQQQAGITHRIYKQSSAQPVLVLYRQEQPSQATVHLGSQVNIYQQAQQYILQIQQQYIIYPYRHHSQCIYTTKLHLRYYYIYYSIVLSSSTIPVPLTPAVVLSMEILGVPYWWYPLQQQIVIKDRIQTVFGIACACTLQQEYPSQCTVHLGSQVNIYQQGQQYIIQIQQQYAKYPYSTTPNAYILLNSNQDITIYTIVLYNHPALCSTTHAYRGAVYGNTWGPVLVVPTSVAARYYTQNIQSVFGTTCACTLLVRIAFLGYCVPGLISEYILLRVVLYSRNTIVICQISLQAPLPMHIYYQTPFKILYIYYSIVQSSSTMQYHSRLPWCCLWKYLGSSTSGTQFTSRQVLHIEYTNSLRHNLCLYSTSKNSLLSDTVYLGSQVNIYYQGQCYILEIQQQYAKYPYKHHSQCIYTTKLQLRYYYIYYSIVQSSSTMQYHSRLPWCCLWKYLGSSTSGTHFSSSQVLHIEYTISLRHNLCLYSTSKNSLLSDTVYLGSQVNIYYQGQCYILEIQQQYAKYPYKHHSQCIYTTKLQLRYYYIYYSIVQSSSTMQYHSRLPWCCLWKYLGSSTSGTHFSSSQVLHIEYTISLRHNLCLYSTSKNSLLSDTVYLGSQVNIYYQGQCYILEIQQQYAKYPYKHHSQCIYTTKLHLRYYIYTIVLYNHPALCSTTHAYRGAVYGNTWGPVLVVPTSVAARYYTQNIQSVFGTTCACTLLVRIAFLVILCTWAHK</sequence>
<keyword evidence="1" id="KW-1133">Transmembrane helix</keyword>
<keyword evidence="1" id="KW-0472">Membrane</keyword>
<proteinExistence type="predicted"/>
<gene>
    <name evidence="2" type="ORF">SS50377_28794</name>
</gene>
<evidence type="ECO:0000256" key="1">
    <source>
        <dbReference type="SAM" id="Phobius"/>
    </source>
</evidence>
<evidence type="ECO:0000313" key="3">
    <source>
        <dbReference type="Proteomes" id="UP000018208"/>
    </source>
</evidence>
<feature type="transmembrane region" description="Helical" evidence="1">
    <location>
        <begin position="814"/>
        <end position="837"/>
    </location>
</feature>
<dbReference type="GeneID" id="94302817"/>
<evidence type="ECO:0000313" key="2">
    <source>
        <dbReference type="EMBL" id="KAH0569336.1"/>
    </source>
</evidence>
<dbReference type="RefSeq" id="XP_067760109.1">
    <property type="nucleotide sequence ID" value="XM_067912548.1"/>
</dbReference>
<dbReference type="Proteomes" id="UP000018208">
    <property type="component" value="Unassembled WGS sequence"/>
</dbReference>